<evidence type="ECO:0000313" key="2">
    <source>
        <dbReference type="EnsemblMetazoa" id="PPA44702.1"/>
    </source>
</evidence>
<dbReference type="Proteomes" id="UP000005239">
    <property type="component" value="Unassembled WGS sequence"/>
</dbReference>
<keyword evidence="3" id="KW-1185">Reference proteome</keyword>
<feature type="region of interest" description="Disordered" evidence="1">
    <location>
        <begin position="41"/>
        <end position="61"/>
    </location>
</feature>
<gene>
    <name evidence="2" type="primary">WBGene00283071</name>
</gene>
<organism evidence="2 3">
    <name type="scientific">Pristionchus pacificus</name>
    <name type="common">Parasitic nematode worm</name>
    <dbReference type="NCBI Taxonomy" id="54126"/>
    <lineage>
        <taxon>Eukaryota</taxon>
        <taxon>Metazoa</taxon>
        <taxon>Ecdysozoa</taxon>
        <taxon>Nematoda</taxon>
        <taxon>Chromadorea</taxon>
        <taxon>Rhabditida</taxon>
        <taxon>Rhabditina</taxon>
        <taxon>Diplogasteromorpha</taxon>
        <taxon>Diplogasteroidea</taxon>
        <taxon>Neodiplogasteridae</taxon>
        <taxon>Pristionchus</taxon>
    </lineage>
</organism>
<reference evidence="2" key="2">
    <citation type="submission" date="2022-06" db="UniProtKB">
        <authorList>
            <consortium name="EnsemblMetazoa"/>
        </authorList>
    </citation>
    <scope>IDENTIFICATION</scope>
    <source>
        <strain evidence="2">PS312</strain>
    </source>
</reference>
<proteinExistence type="predicted"/>
<evidence type="ECO:0000313" key="3">
    <source>
        <dbReference type="Proteomes" id="UP000005239"/>
    </source>
</evidence>
<evidence type="ECO:0000256" key="1">
    <source>
        <dbReference type="SAM" id="MobiDB-lite"/>
    </source>
</evidence>
<feature type="compositionally biased region" description="Basic and acidic residues" evidence="1">
    <location>
        <begin position="193"/>
        <end position="203"/>
    </location>
</feature>
<name>A0A2A6CHT2_PRIPA</name>
<accession>A0A2A6CHT2</accession>
<protein>
    <submittedName>
        <fullName evidence="2">Uncharacterized protein</fullName>
    </submittedName>
</protein>
<reference evidence="3" key="1">
    <citation type="journal article" date="2008" name="Nat. Genet.">
        <title>The Pristionchus pacificus genome provides a unique perspective on nematode lifestyle and parasitism.</title>
        <authorList>
            <person name="Dieterich C."/>
            <person name="Clifton S.W."/>
            <person name="Schuster L.N."/>
            <person name="Chinwalla A."/>
            <person name="Delehaunty K."/>
            <person name="Dinkelacker I."/>
            <person name="Fulton L."/>
            <person name="Fulton R."/>
            <person name="Godfrey J."/>
            <person name="Minx P."/>
            <person name="Mitreva M."/>
            <person name="Roeseler W."/>
            <person name="Tian H."/>
            <person name="Witte H."/>
            <person name="Yang S.P."/>
            <person name="Wilson R.K."/>
            <person name="Sommer R.J."/>
        </authorList>
    </citation>
    <scope>NUCLEOTIDE SEQUENCE [LARGE SCALE GENOMIC DNA]</scope>
    <source>
        <strain evidence="3">PS312</strain>
    </source>
</reference>
<dbReference type="AlphaFoldDB" id="A0A2A6CHT2"/>
<dbReference type="EnsemblMetazoa" id="PPA44702.1">
    <property type="protein sequence ID" value="PPA44702.1"/>
    <property type="gene ID" value="WBGene00283071"/>
</dbReference>
<sequence>MLDLNPGSRSSLLGNVDESGGLLLGELLLIVALVTGRRRHRPHCGHARRGQRDLRKGTSANYHYSIPEPPYTSSTMVWLTVLSAATCRITVSTEAAECSPITVAASRASANVATRHNTRILKRVRSRRLTASSLALEGRPRAIARCVGVIDSHVSTHMVQHAPGRLGVSLLQQPLEQVVRAIRCASAMRRGSKTKDQRPEIKNQRPTCPAMSRLRKPRMAHDRRREL</sequence>
<accession>A0A8R1V377</accession>
<feature type="region of interest" description="Disordered" evidence="1">
    <location>
        <begin position="189"/>
        <end position="227"/>
    </location>
</feature>